<organism evidence="9 10">
    <name type="scientific">Reichenbachiella agarivorans</name>
    <dbReference type="NCBI Taxonomy" id="2979464"/>
    <lineage>
        <taxon>Bacteria</taxon>
        <taxon>Pseudomonadati</taxon>
        <taxon>Bacteroidota</taxon>
        <taxon>Cytophagia</taxon>
        <taxon>Cytophagales</taxon>
        <taxon>Reichenbachiellaceae</taxon>
        <taxon>Reichenbachiella</taxon>
    </lineage>
</organism>
<keyword evidence="5 8" id="KW-1133">Transmembrane helix</keyword>
<evidence type="ECO:0000256" key="3">
    <source>
        <dbReference type="ARBA" id="ARBA00022475"/>
    </source>
</evidence>
<keyword evidence="7" id="KW-0012">Acyltransferase</keyword>
<dbReference type="InterPro" id="IPR051085">
    <property type="entry name" value="MB_O-acyltransferase"/>
</dbReference>
<dbReference type="PIRSF" id="PIRSF500217">
    <property type="entry name" value="AlgI"/>
    <property type="match status" value="1"/>
</dbReference>
<evidence type="ECO:0000256" key="7">
    <source>
        <dbReference type="PIRNR" id="PIRNR016636"/>
    </source>
</evidence>
<dbReference type="PANTHER" id="PTHR13285">
    <property type="entry name" value="ACYLTRANSFERASE"/>
    <property type="match status" value="1"/>
</dbReference>
<keyword evidence="10" id="KW-1185">Reference proteome</keyword>
<evidence type="ECO:0000256" key="4">
    <source>
        <dbReference type="ARBA" id="ARBA00022692"/>
    </source>
</evidence>
<accession>A0ABY6CQY9</accession>
<evidence type="ECO:0000256" key="5">
    <source>
        <dbReference type="ARBA" id="ARBA00022989"/>
    </source>
</evidence>
<feature type="transmembrane region" description="Helical" evidence="8">
    <location>
        <begin position="109"/>
        <end position="125"/>
    </location>
</feature>
<comment type="similarity">
    <text evidence="2 7">Belongs to the membrane-bound acyltransferase family.</text>
</comment>
<dbReference type="InterPro" id="IPR004299">
    <property type="entry name" value="MBOAT_fam"/>
</dbReference>
<keyword evidence="4 8" id="KW-0812">Transmembrane</keyword>
<keyword evidence="7" id="KW-0808">Transferase</keyword>
<dbReference type="EMBL" id="CP106679">
    <property type="protein sequence ID" value="UXP32934.1"/>
    <property type="molecule type" value="Genomic_DNA"/>
</dbReference>
<feature type="transmembrane region" description="Helical" evidence="8">
    <location>
        <begin position="427"/>
        <end position="446"/>
    </location>
</feature>
<reference evidence="9" key="1">
    <citation type="submission" date="2022-09" db="EMBL/GenBank/DDBJ databases">
        <title>Comparative genomics and taxonomic characterization of three novel marine species of genus Reichenbachiella exhibiting antioxidant and polysaccharide degradation activities.</title>
        <authorList>
            <person name="Muhammad N."/>
            <person name="Lee Y.-J."/>
            <person name="Ko J."/>
            <person name="Kim S.-G."/>
        </authorList>
    </citation>
    <scope>NUCLEOTIDE SEQUENCE</scope>
    <source>
        <strain evidence="9">BKB1-1</strain>
    </source>
</reference>
<evidence type="ECO:0000256" key="1">
    <source>
        <dbReference type="ARBA" id="ARBA00004651"/>
    </source>
</evidence>
<name>A0ABY6CQY9_9BACT</name>
<dbReference type="Pfam" id="PF03062">
    <property type="entry name" value="MBOAT"/>
    <property type="match status" value="1"/>
</dbReference>
<dbReference type="PIRSF" id="PIRSF016636">
    <property type="entry name" value="AlgI_DltB"/>
    <property type="match status" value="1"/>
</dbReference>
<dbReference type="InterPro" id="IPR024194">
    <property type="entry name" value="Ac/AlaTfrase_AlgI/DltB"/>
</dbReference>
<feature type="transmembrane region" description="Helical" evidence="8">
    <location>
        <begin position="349"/>
        <end position="366"/>
    </location>
</feature>
<dbReference type="InterPro" id="IPR028362">
    <property type="entry name" value="AlgI"/>
</dbReference>
<protein>
    <submittedName>
        <fullName evidence="9">MBOAT family protein</fullName>
    </submittedName>
</protein>
<sequence>MLFNSAPFIFFIIIVFGLFVIVKPYRWAVLLISSYFFYMSWKWEYAMIIFVSTIIDYFCALKIKSSASSKNRKLFLGLSLFTNLSILFFFKYFEFFIHSISDIFGAQQTFYATWLLPVGISFYTFQTMSYTIDVYHGDAQEERHFGKFALFVIYFPQLVAGPIERAGHLINQLKNRLQFKSENLLPAARYFIFGLFKKVVIADRVALLIDPIYNHPSEHGGYLLIAATVLFAFQIYCDFSGYTDMAIGISRLFNVELMKNFDTPYFATSVTRFWRKWHISLSSWFKDYIYIPLGGSKVVKWRWAYNIFITFVISGLWHGANWTFIVWGAYHGLWLIIEKWGPKLVHTPVIRIPLTFLIVNIGWMIFRANHISDVGLIFNQIAFHREDTEQIIADLTAINFSKLNLLITIYAIGILLIKDLFDSKIKSWRAVFFYLVVCFSIICFGMNESQAFIYFQF</sequence>
<evidence type="ECO:0000313" key="9">
    <source>
        <dbReference type="EMBL" id="UXP32934.1"/>
    </source>
</evidence>
<feature type="transmembrane region" description="Helical" evidence="8">
    <location>
        <begin position="403"/>
        <end position="421"/>
    </location>
</feature>
<feature type="transmembrane region" description="Helical" evidence="8">
    <location>
        <begin position="75"/>
        <end position="97"/>
    </location>
</feature>
<evidence type="ECO:0000256" key="2">
    <source>
        <dbReference type="ARBA" id="ARBA00010323"/>
    </source>
</evidence>
<evidence type="ECO:0000256" key="8">
    <source>
        <dbReference type="SAM" id="Phobius"/>
    </source>
</evidence>
<dbReference type="Proteomes" id="UP001065174">
    <property type="component" value="Chromosome"/>
</dbReference>
<evidence type="ECO:0000256" key="6">
    <source>
        <dbReference type="ARBA" id="ARBA00023136"/>
    </source>
</evidence>
<keyword evidence="3 7" id="KW-1003">Cell membrane</keyword>
<comment type="subcellular location">
    <subcellularLocation>
        <location evidence="1">Cell membrane</location>
        <topology evidence="1">Multi-pass membrane protein</topology>
    </subcellularLocation>
</comment>
<dbReference type="PANTHER" id="PTHR13285:SF18">
    <property type="entry name" value="PROTEIN-CYSTEINE N-PALMITOYLTRANSFERASE RASP"/>
    <property type="match status" value="1"/>
</dbReference>
<evidence type="ECO:0000313" key="10">
    <source>
        <dbReference type="Proteomes" id="UP001065174"/>
    </source>
</evidence>
<feature type="transmembrane region" description="Helical" evidence="8">
    <location>
        <begin position="6"/>
        <end position="22"/>
    </location>
</feature>
<dbReference type="RefSeq" id="WP_262310366.1">
    <property type="nucleotide sequence ID" value="NZ_CP106679.1"/>
</dbReference>
<proteinExistence type="inferred from homology"/>
<keyword evidence="6 7" id="KW-0472">Membrane</keyword>
<feature type="transmembrane region" description="Helical" evidence="8">
    <location>
        <begin position="43"/>
        <end position="63"/>
    </location>
</feature>
<gene>
    <name evidence="9" type="ORF">N6H18_03060</name>
</gene>
<feature type="transmembrane region" description="Helical" evidence="8">
    <location>
        <begin position="303"/>
        <end position="329"/>
    </location>
</feature>